<dbReference type="EMBL" id="BK014923">
    <property type="protein sequence ID" value="DAD82691.1"/>
    <property type="molecule type" value="Genomic_DNA"/>
</dbReference>
<evidence type="ECO:0000313" key="1">
    <source>
        <dbReference type="EMBL" id="DAD82691.1"/>
    </source>
</evidence>
<sequence>MNTGKQIKNANGKTYTVLATNGNKAILVGGNDFVVITDLQRFIDTGSWSCGNYFPFFYDENSEIGLTEALEFYRDLNV</sequence>
<reference evidence="1" key="1">
    <citation type="journal article" date="2021" name="Proc. Natl. Acad. Sci. U.S.A.">
        <title>A Catalog of Tens of Thousands of Viruses from Human Metagenomes Reveals Hidden Associations with Chronic Diseases.</title>
        <authorList>
            <person name="Tisza M.J."/>
            <person name="Buck C.B."/>
        </authorList>
    </citation>
    <scope>NUCLEOTIDE SEQUENCE</scope>
    <source>
        <strain evidence="1">Ctrpg19</strain>
    </source>
</reference>
<name>A0A8S5MLA0_9CAUD</name>
<accession>A0A8S5MLA0</accession>
<organism evidence="1">
    <name type="scientific">Siphoviridae sp. ctrpg19</name>
    <dbReference type="NCBI Taxonomy" id="2826481"/>
    <lineage>
        <taxon>Viruses</taxon>
        <taxon>Duplodnaviria</taxon>
        <taxon>Heunggongvirae</taxon>
        <taxon>Uroviricota</taxon>
        <taxon>Caudoviricetes</taxon>
    </lineage>
</organism>
<protein>
    <submittedName>
        <fullName evidence="1">Uncharacterized protein</fullName>
    </submittedName>
</protein>
<proteinExistence type="predicted"/>